<reference evidence="16" key="1">
    <citation type="submission" date="2023-04" db="EMBL/GenBank/DDBJ databases">
        <title>Complete genome sequence of Temperatibacter marinus.</title>
        <authorList>
            <person name="Rong J.-C."/>
            <person name="Yi M.-L."/>
            <person name="Zhao Q."/>
        </authorList>
    </citation>
    <scope>NUCLEOTIDE SEQUENCE</scope>
    <source>
        <strain evidence="16">NBRC 110045</strain>
    </source>
</reference>
<accession>A0AA52HB56</accession>
<dbReference type="SUPFAM" id="SSF56935">
    <property type="entry name" value="Porins"/>
    <property type="match status" value="1"/>
</dbReference>
<comment type="subcellular location">
    <subcellularLocation>
        <location evidence="1 11">Cell outer membrane</location>
        <topology evidence="1 11">Multi-pass membrane protein</topology>
    </subcellularLocation>
</comment>
<dbReference type="GO" id="GO:0006826">
    <property type="term" value="P:iron ion transport"/>
    <property type="evidence" value="ECO:0007669"/>
    <property type="project" value="UniProtKB-KW"/>
</dbReference>
<keyword evidence="3 11" id="KW-1134">Transmembrane beta strand</keyword>
<dbReference type="Gene3D" id="2.40.170.20">
    <property type="entry name" value="TonB-dependent receptor, beta-barrel domain"/>
    <property type="match status" value="2"/>
</dbReference>
<evidence type="ECO:0000256" key="13">
    <source>
        <dbReference type="SAM" id="SignalP"/>
    </source>
</evidence>
<evidence type="ECO:0000313" key="16">
    <source>
        <dbReference type="EMBL" id="WND03293.1"/>
    </source>
</evidence>
<keyword evidence="5 11" id="KW-0812">Transmembrane</keyword>
<dbReference type="PANTHER" id="PTHR32552:SF81">
    <property type="entry name" value="TONB-DEPENDENT OUTER MEMBRANE RECEPTOR"/>
    <property type="match status" value="1"/>
</dbReference>
<dbReference type="AlphaFoldDB" id="A0AA52HB56"/>
<keyword evidence="7" id="KW-0406">Ion transport</keyword>
<evidence type="ECO:0000256" key="11">
    <source>
        <dbReference type="PROSITE-ProRule" id="PRU01360"/>
    </source>
</evidence>
<evidence type="ECO:0000256" key="10">
    <source>
        <dbReference type="ARBA" id="ARBA00023237"/>
    </source>
</evidence>
<protein>
    <submittedName>
        <fullName evidence="16">TonB-dependent receptor</fullName>
    </submittedName>
</protein>
<dbReference type="PROSITE" id="PS52016">
    <property type="entry name" value="TONB_DEPENDENT_REC_3"/>
    <property type="match status" value="1"/>
</dbReference>
<evidence type="ECO:0000256" key="3">
    <source>
        <dbReference type="ARBA" id="ARBA00022452"/>
    </source>
</evidence>
<keyword evidence="4" id="KW-0410">Iron transport</keyword>
<dbReference type="EMBL" id="CP123872">
    <property type="protein sequence ID" value="WND03293.1"/>
    <property type="molecule type" value="Genomic_DNA"/>
</dbReference>
<dbReference type="InterPro" id="IPR012910">
    <property type="entry name" value="Plug_dom"/>
</dbReference>
<keyword evidence="13" id="KW-0732">Signal</keyword>
<evidence type="ECO:0000256" key="1">
    <source>
        <dbReference type="ARBA" id="ARBA00004571"/>
    </source>
</evidence>
<dbReference type="GO" id="GO:0009279">
    <property type="term" value="C:cell outer membrane"/>
    <property type="evidence" value="ECO:0007669"/>
    <property type="project" value="UniProtKB-SubCell"/>
</dbReference>
<evidence type="ECO:0000256" key="5">
    <source>
        <dbReference type="ARBA" id="ARBA00022692"/>
    </source>
</evidence>
<dbReference type="InterPro" id="IPR000531">
    <property type="entry name" value="Beta-barrel_TonB"/>
</dbReference>
<gene>
    <name evidence="16" type="ORF">QGN29_02780</name>
</gene>
<keyword evidence="6" id="KW-0408">Iron</keyword>
<evidence type="ECO:0000256" key="7">
    <source>
        <dbReference type="ARBA" id="ARBA00023065"/>
    </source>
</evidence>
<dbReference type="RefSeq" id="WP_310799146.1">
    <property type="nucleotide sequence ID" value="NZ_CP123872.1"/>
</dbReference>
<keyword evidence="2 11" id="KW-0813">Transport</keyword>
<organism evidence="16 17">
    <name type="scientific">Temperatibacter marinus</name>
    <dbReference type="NCBI Taxonomy" id="1456591"/>
    <lineage>
        <taxon>Bacteria</taxon>
        <taxon>Pseudomonadati</taxon>
        <taxon>Pseudomonadota</taxon>
        <taxon>Alphaproteobacteria</taxon>
        <taxon>Kordiimonadales</taxon>
        <taxon>Temperatibacteraceae</taxon>
        <taxon>Temperatibacter</taxon>
    </lineage>
</organism>
<feature type="domain" description="TonB-dependent receptor-like beta-barrel" evidence="14">
    <location>
        <begin position="570"/>
        <end position="818"/>
    </location>
</feature>
<feature type="signal peptide" evidence="13">
    <location>
        <begin position="1"/>
        <end position="26"/>
    </location>
</feature>
<keyword evidence="8 12" id="KW-0798">TonB box</keyword>
<keyword evidence="9 11" id="KW-0472">Membrane</keyword>
<evidence type="ECO:0000256" key="6">
    <source>
        <dbReference type="ARBA" id="ARBA00023004"/>
    </source>
</evidence>
<evidence type="ECO:0000259" key="14">
    <source>
        <dbReference type="Pfam" id="PF00593"/>
    </source>
</evidence>
<evidence type="ECO:0000256" key="2">
    <source>
        <dbReference type="ARBA" id="ARBA00022448"/>
    </source>
</evidence>
<evidence type="ECO:0000313" key="17">
    <source>
        <dbReference type="Proteomes" id="UP001268683"/>
    </source>
</evidence>
<dbReference type="PANTHER" id="PTHR32552">
    <property type="entry name" value="FERRICHROME IRON RECEPTOR-RELATED"/>
    <property type="match status" value="1"/>
</dbReference>
<sequence length="855" mass="92017">MRSMKKALLSSAAIMLVAGSNPAVFAQDQEQEVVDVITVTATKRPQTLQEVPVAVSVVGAEEIEKMSVNDLIDLQSMVPSFRMSQLQKSSQVNFIVRGFGNGANNPGIESAVGVFIDGVYRSRSAAAILDLPVLERVEILRGPQSTLFGKNVSAGAISIVTKGPEDEFGGSVEASYGNFNALNIKGTVTGPLSDTMAYRVSASMGKRDGFYTNTFLDTDVNERDRFSLRGQLKFEPTDSTTFRLIADYNKIDEECCGTIQLFNGPATQFIGAPAPFGLGSAIARDDDPAARETVMSQQPTNELIGKGISLQADVNMDWASFTSITSYRTQTDDNNSEVDFSAADIAIVPTENTYKTFSQEFRLASTGAGNTVDWMVNAYFSDESVDTERGVLFGADTYNYLNGVSGGGLDLLQYTILGLPQGTFHQPGSGLNDAWVMDNTTYSLNAQLDFNVTDRLTLSAGVAYMNDKKEATSNVTTNEVFGNLNLYDIGNQVLFQTAFATTYAGFGVDATDPAQIAGLEAVAPGTLAAVTAGSQAFADANEADPAVNPLLGLQALQFLPNPFYNISPSDYGTLKGDKWVYSLKMAYDVSDNVNAYVSYSTGWKAGGFNLSSDSSPTREEATTRLGLSGTSLERAKLGTRYADPEDVSVFEIGVKASLDRGNIYMALFDQKIENFQSNLFIGNAFALTNAGAQSSKGFEIEGNYSVTDNLLLGYGLTYIDAVYDEFVGAPCDTGVCDLSGTRPAGIAEWNITSSATYNFELRNGLSGFVRAEYNYESDVQVVDNIASTLATREVSLVNMSAGIETENGFQISAWVRNLTGDDFFVSAFPTTIQTGSFSAYMNAPRTYGLTVRKNF</sequence>
<dbReference type="KEGG" id="tmk:QGN29_02780"/>
<name>A0AA52HB56_9PROT</name>
<evidence type="ECO:0000256" key="4">
    <source>
        <dbReference type="ARBA" id="ARBA00022496"/>
    </source>
</evidence>
<keyword evidence="16" id="KW-0675">Receptor</keyword>
<keyword evidence="10 11" id="KW-0998">Cell outer membrane</keyword>
<keyword evidence="17" id="KW-1185">Reference proteome</keyword>
<evidence type="ECO:0000256" key="8">
    <source>
        <dbReference type="ARBA" id="ARBA00023077"/>
    </source>
</evidence>
<dbReference type="InterPro" id="IPR036942">
    <property type="entry name" value="Beta-barrel_TonB_sf"/>
</dbReference>
<dbReference type="InterPro" id="IPR039426">
    <property type="entry name" value="TonB-dep_rcpt-like"/>
</dbReference>
<proteinExistence type="inferred from homology"/>
<evidence type="ECO:0000256" key="12">
    <source>
        <dbReference type="RuleBase" id="RU003357"/>
    </source>
</evidence>
<dbReference type="Proteomes" id="UP001268683">
    <property type="component" value="Chromosome"/>
</dbReference>
<feature type="chain" id="PRO_5041311599" evidence="13">
    <location>
        <begin position="27"/>
        <end position="855"/>
    </location>
</feature>
<dbReference type="Pfam" id="PF07715">
    <property type="entry name" value="Plug"/>
    <property type="match status" value="1"/>
</dbReference>
<evidence type="ECO:0000256" key="9">
    <source>
        <dbReference type="ARBA" id="ARBA00023136"/>
    </source>
</evidence>
<evidence type="ECO:0000259" key="15">
    <source>
        <dbReference type="Pfam" id="PF07715"/>
    </source>
</evidence>
<comment type="similarity">
    <text evidence="11 12">Belongs to the TonB-dependent receptor family.</text>
</comment>
<dbReference type="Pfam" id="PF00593">
    <property type="entry name" value="TonB_dep_Rec_b-barrel"/>
    <property type="match status" value="1"/>
</dbReference>
<feature type="domain" description="TonB-dependent receptor plug" evidence="15">
    <location>
        <begin position="48"/>
        <end position="156"/>
    </location>
</feature>